<keyword evidence="6" id="KW-1185">Reference proteome</keyword>
<evidence type="ECO:0000313" key="6">
    <source>
        <dbReference type="Proteomes" id="UP000472271"/>
    </source>
</evidence>
<dbReference type="GO" id="GO:0005615">
    <property type="term" value="C:extracellular space"/>
    <property type="evidence" value="ECO:0007669"/>
    <property type="project" value="TreeGrafter"/>
</dbReference>
<reference evidence="5" key="2">
    <citation type="submission" date="2025-08" db="UniProtKB">
        <authorList>
            <consortium name="Ensembl"/>
        </authorList>
    </citation>
    <scope>IDENTIFICATION</scope>
</reference>
<dbReference type="InterPro" id="IPR036880">
    <property type="entry name" value="Kunitz_BPTI_sf"/>
</dbReference>
<dbReference type="PANTHER" id="PTHR10083">
    <property type="entry name" value="KUNITZ-TYPE PROTEASE INHIBITOR-RELATED"/>
    <property type="match status" value="1"/>
</dbReference>
<dbReference type="Proteomes" id="UP000472271">
    <property type="component" value="Chromosome 21"/>
</dbReference>
<dbReference type="InterPro" id="IPR050098">
    <property type="entry name" value="TFPI/VKTCI-like"/>
</dbReference>
<keyword evidence="2" id="KW-0722">Serine protease inhibitor</keyword>
<organism evidence="5 6">
    <name type="scientific">Sphaeramia orbicularis</name>
    <name type="common">orbiculate cardinalfish</name>
    <dbReference type="NCBI Taxonomy" id="375764"/>
    <lineage>
        <taxon>Eukaryota</taxon>
        <taxon>Metazoa</taxon>
        <taxon>Chordata</taxon>
        <taxon>Craniata</taxon>
        <taxon>Vertebrata</taxon>
        <taxon>Euteleostomi</taxon>
        <taxon>Actinopterygii</taxon>
        <taxon>Neopterygii</taxon>
        <taxon>Teleostei</taxon>
        <taxon>Neoteleostei</taxon>
        <taxon>Acanthomorphata</taxon>
        <taxon>Gobiaria</taxon>
        <taxon>Kurtiformes</taxon>
        <taxon>Apogonoidei</taxon>
        <taxon>Apogonidae</taxon>
        <taxon>Apogoninae</taxon>
        <taxon>Sphaeramia</taxon>
    </lineage>
</organism>
<dbReference type="Ensembl" id="ENSSORT00005036884.1">
    <property type="protein sequence ID" value="ENSSORP00005035928.1"/>
    <property type="gene ID" value="ENSSORG00005016949.1"/>
</dbReference>
<evidence type="ECO:0000313" key="5">
    <source>
        <dbReference type="Ensembl" id="ENSSORP00005035928.1"/>
    </source>
</evidence>
<keyword evidence="1" id="KW-0646">Protease inhibitor</keyword>
<accession>A0A673B643</accession>
<dbReference type="InterPro" id="IPR002223">
    <property type="entry name" value="Kunitz_BPTI"/>
</dbReference>
<name>A0A673B643_9TELE</name>
<dbReference type="PRINTS" id="PR00759">
    <property type="entry name" value="BASICPTASE"/>
</dbReference>
<dbReference type="InterPro" id="IPR020901">
    <property type="entry name" value="Prtase_inh_Kunz-CS"/>
</dbReference>
<dbReference type="GO" id="GO:0004867">
    <property type="term" value="F:serine-type endopeptidase inhibitor activity"/>
    <property type="evidence" value="ECO:0007669"/>
    <property type="project" value="UniProtKB-KW"/>
</dbReference>
<feature type="domain" description="BPTI/Kunitz inhibitor" evidence="4">
    <location>
        <begin position="41"/>
        <end position="91"/>
    </location>
</feature>
<evidence type="ECO:0000256" key="1">
    <source>
        <dbReference type="ARBA" id="ARBA00022690"/>
    </source>
</evidence>
<evidence type="ECO:0000259" key="4">
    <source>
        <dbReference type="PROSITE" id="PS50279"/>
    </source>
</evidence>
<dbReference type="FunFam" id="4.10.410.10:FF:000040">
    <property type="entry name" value="Serine protease inhibitor, putative"/>
    <property type="match status" value="1"/>
</dbReference>
<dbReference type="SUPFAM" id="SSF57362">
    <property type="entry name" value="BPTI-like"/>
    <property type="match status" value="1"/>
</dbReference>
<reference evidence="5" key="1">
    <citation type="submission" date="2019-06" db="EMBL/GenBank/DDBJ databases">
        <authorList>
            <consortium name="Wellcome Sanger Institute Data Sharing"/>
        </authorList>
    </citation>
    <scope>NUCLEOTIDE SEQUENCE [LARGE SCALE GENOMIC DNA]</scope>
</reference>
<dbReference type="PANTHER" id="PTHR10083:SF328">
    <property type="entry name" value="TISSUE FACTOR PATHWAY INHIBITOR"/>
    <property type="match status" value="1"/>
</dbReference>
<protein>
    <recommendedName>
        <fullName evidence="4">BPTI/Kunitz inhibitor domain-containing protein</fullName>
    </recommendedName>
</protein>
<dbReference type="Pfam" id="PF00014">
    <property type="entry name" value="Kunitz_BPTI"/>
    <property type="match status" value="1"/>
</dbReference>
<dbReference type="InParanoid" id="A0A673B643"/>
<dbReference type="SMART" id="SM00131">
    <property type="entry name" value="KU"/>
    <property type="match status" value="1"/>
</dbReference>
<proteinExistence type="predicted"/>
<dbReference type="PROSITE" id="PS50279">
    <property type="entry name" value="BPTI_KUNITZ_2"/>
    <property type="match status" value="1"/>
</dbReference>
<evidence type="ECO:0000256" key="3">
    <source>
        <dbReference type="ARBA" id="ARBA00023157"/>
    </source>
</evidence>
<sequence length="102" mass="11498">MNLNPKPTSSLSVCPPPLLLFLHVPVNEFADPYDSIAVDICRLSKDEGTCAKFVLKWHYDTSSKSCTRFWYGGCGGNQNRFDTHEQCMQTINLENLISINLT</sequence>
<reference evidence="5" key="3">
    <citation type="submission" date="2025-09" db="UniProtKB">
        <authorList>
            <consortium name="Ensembl"/>
        </authorList>
    </citation>
    <scope>IDENTIFICATION</scope>
</reference>
<dbReference type="AlphaFoldDB" id="A0A673B643"/>
<dbReference type="PROSITE" id="PS00280">
    <property type="entry name" value="BPTI_KUNITZ_1"/>
    <property type="match status" value="1"/>
</dbReference>
<keyword evidence="3" id="KW-1015">Disulfide bond</keyword>
<dbReference type="Gene3D" id="4.10.410.10">
    <property type="entry name" value="Pancreatic trypsin inhibitor Kunitz domain"/>
    <property type="match status" value="1"/>
</dbReference>
<evidence type="ECO:0000256" key="2">
    <source>
        <dbReference type="ARBA" id="ARBA00022900"/>
    </source>
</evidence>